<evidence type="ECO:0000259" key="4">
    <source>
        <dbReference type="Pfam" id="PF14718"/>
    </source>
</evidence>
<protein>
    <submittedName>
        <fullName evidence="5">Transglycosylase SLT domain-containing protein</fullName>
    </submittedName>
</protein>
<dbReference type="InterPro" id="IPR008258">
    <property type="entry name" value="Transglycosylase_SLT_dom_1"/>
</dbReference>
<dbReference type="Proteomes" id="UP000427716">
    <property type="component" value="Chromosome"/>
</dbReference>
<evidence type="ECO:0000256" key="2">
    <source>
        <dbReference type="ARBA" id="ARBA00022729"/>
    </source>
</evidence>
<gene>
    <name evidence="5" type="ORF">GM160_02440</name>
</gene>
<evidence type="ECO:0000313" key="5">
    <source>
        <dbReference type="EMBL" id="QGT77842.1"/>
    </source>
</evidence>
<dbReference type="Pfam" id="PF14718">
    <property type="entry name" value="SLT_L"/>
    <property type="match status" value="1"/>
</dbReference>
<dbReference type="InterPro" id="IPR023346">
    <property type="entry name" value="Lysozyme-like_dom_sf"/>
</dbReference>
<proteinExistence type="inferred from homology"/>
<dbReference type="CDD" id="cd13401">
    <property type="entry name" value="Slt70-like"/>
    <property type="match status" value="1"/>
</dbReference>
<comment type="similarity">
    <text evidence="1">Belongs to the transglycosylase Slt family.</text>
</comment>
<dbReference type="PANTHER" id="PTHR37423:SF5">
    <property type="entry name" value="SOLUBLE LYTIC MUREIN TRANSGLYCOSYLASE"/>
    <property type="match status" value="1"/>
</dbReference>
<dbReference type="InterPro" id="IPR008939">
    <property type="entry name" value="Lytic_TGlycosylase_superhlx_U"/>
</dbReference>
<dbReference type="EMBL" id="CP046415">
    <property type="protein sequence ID" value="QGT77842.1"/>
    <property type="molecule type" value="Genomic_DNA"/>
</dbReference>
<reference evidence="5 6" key="1">
    <citation type="submission" date="2019-11" db="EMBL/GenBank/DDBJ databases">
        <authorList>
            <person name="Zhang J."/>
            <person name="Sun C."/>
        </authorList>
    </citation>
    <scope>NUCLEOTIDE SEQUENCE [LARGE SCALE GENOMIC DNA]</scope>
    <source>
        <strain evidence="6">sp2</strain>
    </source>
</reference>
<dbReference type="InterPro" id="IPR012289">
    <property type="entry name" value="Lytic_TGlycosylase_superhlx_L"/>
</dbReference>
<organism evidence="5 6">
    <name type="scientific">Guyparkeria halophila</name>
    <dbReference type="NCBI Taxonomy" id="47960"/>
    <lineage>
        <taxon>Bacteria</taxon>
        <taxon>Pseudomonadati</taxon>
        <taxon>Pseudomonadota</taxon>
        <taxon>Gammaproteobacteria</taxon>
        <taxon>Chromatiales</taxon>
        <taxon>Thioalkalibacteraceae</taxon>
        <taxon>Guyparkeria</taxon>
    </lineage>
</organism>
<dbReference type="GO" id="GO:0042597">
    <property type="term" value="C:periplasmic space"/>
    <property type="evidence" value="ECO:0007669"/>
    <property type="project" value="InterPro"/>
</dbReference>
<dbReference type="PANTHER" id="PTHR37423">
    <property type="entry name" value="SOLUBLE LYTIC MUREIN TRANSGLYCOSYLASE-RELATED"/>
    <property type="match status" value="1"/>
</dbReference>
<dbReference type="Gene3D" id="1.10.530.10">
    <property type="match status" value="1"/>
</dbReference>
<keyword evidence="2" id="KW-0732">Signal</keyword>
<keyword evidence="6" id="KW-1185">Reference proteome</keyword>
<dbReference type="GO" id="GO:0004553">
    <property type="term" value="F:hydrolase activity, hydrolyzing O-glycosyl compounds"/>
    <property type="evidence" value="ECO:0007669"/>
    <property type="project" value="InterPro"/>
</dbReference>
<dbReference type="Gene3D" id="1.25.20.10">
    <property type="entry name" value="Bacterial muramidases"/>
    <property type="match status" value="1"/>
</dbReference>
<evidence type="ECO:0000259" key="3">
    <source>
        <dbReference type="Pfam" id="PF01464"/>
    </source>
</evidence>
<dbReference type="SUPFAM" id="SSF53955">
    <property type="entry name" value="Lysozyme-like"/>
    <property type="match status" value="1"/>
</dbReference>
<evidence type="ECO:0000313" key="6">
    <source>
        <dbReference type="Proteomes" id="UP000427716"/>
    </source>
</evidence>
<dbReference type="Pfam" id="PF01464">
    <property type="entry name" value="SLT"/>
    <property type="match status" value="1"/>
</dbReference>
<dbReference type="SUPFAM" id="SSF48435">
    <property type="entry name" value="Bacterial muramidases"/>
    <property type="match status" value="1"/>
</dbReference>
<dbReference type="AlphaFoldDB" id="A0A6I6D8T1"/>
<dbReference type="RefSeq" id="WP_156227869.1">
    <property type="nucleotide sequence ID" value="NZ_CP046415.1"/>
</dbReference>
<feature type="domain" description="Lytic transglycosylase superhelical linker" evidence="4">
    <location>
        <begin position="436"/>
        <end position="489"/>
    </location>
</feature>
<evidence type="ECO:0000256" key="1">
    <source>
        <dbReference type="ARBA" id="ARBA00007734"/>
    </source>
</evidence>
<dbReference type="KEGG" id="ghl:GM160_02440"/>
<accession>A0A6I6D8T1</accession>
<feature type="domain" description="Transglycosylase SLT" evidence="3">
    <location>
        <begin position="518"/>
        <end position="621"/>
    </location>
</feature>
<name>A0A6I6D8T1_9GAMM</name>
<sequence>MFRSAVSRVVHAAGRFVRRGVFLLPVGLLAISPVAGAANGPTNGLGYPALGAELDGPLEIALEAIDRGDRRGLDRALGRLDALPHGASAGQYLEARWLLDRVGQSPSAVAARLRDYPETPLMPRLKRRYLDHLAENESWGEYRLVFDRAPEIEPGTRRQCAYWQAELALEGSLGEAQADAARDVWQRGRSQPEACDPTFEWLESNGYLDESAYRARVRAAVAAGQDGLARYLVRRGPTGLAEYRDRWLALRDRTATAVPALIEAEGDAEEITQGLLWLAKREPARAREWLARAESQELIDAEQAGRVARLAALKAAYRHERQGHEWLTEVPLADRDEEVWTWTVRSALRHLDWSRVKASIDAMPAELAERREWRYWRAVADEHLGQSTAARAAWRELADTPDYHGFLAADRLGLGYPLPAEQNGPPAPPDEAVAALRERPWLALAFALHRLDRPEDARRLFNHEIDQIDDALLPALAYLAHAGEWHDRASVVIARMDKLHDPAWYPTRFALPHRAIVEAQAERQGVPTEWVYSIMRRESLFMWDIGSGAGAQGLMQLMPATARWINRQAGLGLSPRQLADPGTNVALGTAYIGNMAERFGGQYPLATAAYNAGPGRIGDWLPAVPLPGDVWVDTILFDETRAYAQAVLAGMVTYRWRLTGEPRRLGELLSVVRPAD</sequence>